<keyword evidence="3" id="KW-1185">Reference proteome</keyword>
<reference evidence="3" key="1">
    <citation type="journal article" date="2019" name="Int. J. Syst. Evol. Microbiol.">
        <title>The Global Catalogue of Microorganisms (GCM) 10K type strain sequencing project: providing services to taxonomists for standard genome sequencing and annotation.</title>
        <authorList>
            <consortium name="The Broad Institute Genomics Platform"/>
            <consortium name="The Broad Institute Genome Sequencing Center for Infectious Disease"/>
            <person name="Wu L."/>
            <person name="Ma J."/>
        </authorList>
    </citation>
    <scope>NUCLEOTIDE SEQUENCE [LARGE SCALE GENOMIC DNA]</scope>
    <source>
        <strain evidence="3">NBRC 103632</strain>
    </source>
</reference>
<feature type="compositionally biased region" description="Basic and acidic residues" evidence="1">
    <location>
        <begin position="98"/>
        <end position="112"/>
    </location>
</feature>
<dbReference type="Proteomes" id="UP001157440">
    <property type="component" value="Unassembled WGS sequence"/>
</dbReference>
<dbReference type="Pfam" id="PF13730">
    <property type="entry name" value="HTH_36"/>
    <property type="match status" value="1"/>
</dbReference>
<organism evidence="2 3">
    <name type="scientific">Methylobacterium tardum</name>
    <dbReference type="NCBI Taxonomy" id="374432"/>
    <lineage>
        <taxon>Bacteria</taxon>
        <taxon>Pseudomonadati</taxon>
        <taxon>Pseudomonadota</taxon>
        <taxon>Alphaproteobacteria</taxon>
        <taxon>Hyphomicrobiales</taxon>
        <taxon>Methylobacteriaceae</taxon>
        <taxon>Methylobacterium</taxon>
    </lineage>
</organism>
<dbReference type="Gene3D" id="1.10.10.10">
    <property type="entry name" value="Winged helix-like DNA-binding domain superfamily/Winged helix DNA-binding domain"/>
    <property type="match status" value="1"/>
</dbReference>
<evidence type="ECO:0000256" key="1">
    <source>
        <dbReference type="SAM" id="MobiDB-lite"/>
    </source>
</evidence>
<dbReference type="EMBL" id="BSPL01000033">
    <property type="protein sequence ID" value="GLS73977.1"/>
    <property type="molecule type" value="Genomic_DNA"/>
</dbReference>
<feature type="compositionally biased region" description="Basic and acidic residues" evidence="1">
    <location>
        <begin position="223"/>
        <end position="234"/>
    </location>
</feature>
<name>A0AA37WWE4_9HYPH</name>
<dbReference type="InterPro" id="IPR036388">
    <property type="entry name" value="WH-like_DNA-bd_sf"/>
</dbReference>
<sequence length="267" mass="29518">MAGDLVDRFRLLVAACCDQSLSPAARAVLAQILDHYNSKTGQCTPSLDRLARTSGLARRSVVRAVKELRVKGWIDREHAIREDGRAFASNHFRPAFERGDLGTERSLPRDEAVPTPGDETVPRVGTKRCAEVGTKRSPEPSKKNQGKGTKSESIDDAAFDRFWMVYPRKVAKAAARPVFDRILSKAQATADELVAGAERYAAATAGKDPEHIAHAKTWLNGERWTDEPARHRNPDNGSAARLHQSDIKPNSATAYLMERRARRMSHG</sequence>
<feature type="region of interest" description="Disordered" evidence="1">
    <location>
        <begin position="98"/>
        <end position="152"/>
    </location>
</feature>
<feature type="region of interest" description="Disordered" evidence="1">
    <location>
        <begin position="222"/>
        <end position="254"/>
    </location>
</feature>
<comment type="caution">
    <text evidence="2">The sequence shown here is derived from an EMBL/GenBank/DDBJ whole genome shotgun (WGS) entry which is preliminary data.</text>
</comment>
<evidence type="ECO:0008006" key="4">
    <source>
        <dbReference type="Google" id="ProtNLM"/>
    </source>
</evidence>
<accession>A0AA37WWE4</accession>
<dbReference type="AlphaFoldDB" id="A0AA37WWE4"/>
<evidence type="ECO:0000313" key="2">
    <source>
        <dbReference type="EMBL" id="GLS73977.1"/>
    </source>
</evidence>
<proteinExistence type="predicted"/>
<protein>
    <recommendedName>
        <fullName evidence="4">Helix-turn-helix domain-containing protein</fullName>
    </recommendedName>
</protein>
<evidence type="ECO:0000313" key="3">
    <source>
        <dbReference type="Proteomes" id="UP001157440"/>
    </source>
</evidence>
<feature type="compositionally biased region" description="Basic and acidic residues" evidence="1">
    <location>
        <begin position="128"/>
        <end position="142"/>
    </location>
</feature>
<gene>
    <name evidence="2" type="ORF">GCM10007890_59920</name>
</gene>
<dbReference type="RefSeq" id="WP_238195419.1">
    <property type="nucleotide sequence ID" value="NZ_BPQZ01000005.1"/>
</dbReference>